<reference evidence="2" key="2">
    <citation type="submission" date="2025-08" db="UniProtKB">
        <authorList>
            <consortium name="RefSeq"/>
        </authorList>
    </citation>
    <scope>IDENTIFICATION</scope>
    <source>
        <tissue evidence="2">Young leaves</tissue>
    </source>
</reference>
<dbReference type="PANTHER" id="PTHR11439">
    <property type="entry name" value="GAG-POL-RELATED RETROTRANSPOSON"/>
    <property type="match status" value="1"/>
</dbReference>
<keyword evidence="1" id="KW-1185">Reference proteome</keyword>
<dbReference type="PANTHER" id="PTHR11439:SF484">
    <property type="entry name" value="REVERSE TRANSCRIPTASE TY1_COPIA-TYPE DOMAIN-CONTAINING PROTEIN"/>
    <property type="match status" value="1"/>
</dbReference>
<name>A0A8B8K2N4_ABRPR</name>
<evidence type="ECO:0000313" key="1">
    <source>
        <dbReference type="Proteomes" id="UP000694853"/>
    </source>
</evidence>
<dbReference type="KEGG" id="aprc:113850981"/>
<dbReference type="Proteomes" id="UP000694853">
    <property type="component" value="Unplaced"/>
</dbReference>
<evidence type="ECO:0000313" key="2">
    <source>
        <dbReference type="RefSeq" id="XP_027337283.1"/>
    </source>
</evidence>
<dbReference type="OrthoDB" id="414945at2759"/>
<dbReference type="RefSeq" id="XP_027337283.1">
    <property type="nucleotide sequence ID" value="XM_027481482.1"/>
</dbReference>
<gene>
    <name evidence="2" type="primary">LOC113850981</name>
</gene>
<reference evidence="1" key="1">
    <citation type="journal article" date="2019" name="Toxins">
        <title>Detection of Abrin-Like and Prepropulchellin-Like Toxin Genes and Transcripts Using Whole Genome Sequencing and Full-Length Transcript Sequencing of Abrus precatorius.</title>
        <authorList>
            <person name="Hovde B.T."/>
            <person name="Daligault H.E."/>
            <person name="Hanschen E.R."/>
            <person name="Kunde Y.A."/>
            <person name="Johnson M.B."/>
            <person name="Starkenburg S.R."/>
            <person name="Johnson S.L."/>
        </authorList>
    </citation>
    <scope>NUCLEOTIDE SEQUENCE [LARGE SCALE GENOMIC DNA]</scope>
</reference>
<organism evidence="1 2">
    <name type="scientific">Abrus precatorius</name>
    <name type="common">Indian licorice</name>
    <name type="synonym">Glycine abrus</name>
    <dbReference type="NCBI Taxonomy" id="3816"/>
    <lineage>
        <taxon>Eukaryota</taxon>
        <taxon>Viridiplantae</taxon>
        <taxon>Streptophyta</taxon>
        <taxon>Embryophyta</taxon>
        <taxon>Tracheophyta</taxon>
        <taxon>Spermatophyta</taxon>
        <taxon>Magnoliopsida</taxon>
        <taxon>eudicotyledons</taxon>
        <taxon>Gunneridae</taxon>
        <taxon>Pentapetalae</taxon>
        <taxon>rosids</taxon>
        <taxon>fabids</taxon>
        <taxon>Fabales</taxon>
        <taxon>Fabaceae</taxon>
        <taxon>Papilionoideae</taxon>
        <taxon>50 kb inversion clade</taxon>
        <taxon>NPAAA clade</taxon>
        <taxon>indigoferoid/millettioid clade</taxon>
        <taxon>Abreae</taxon>
        <taxon>Abrus</taxon>
    </lineage>
</organism>
<dbReference type="AlphaFoldDB" id="A0A8B8K2N4"/>
<sequence length="126" mass="14443">MNCKPVDTPMDLNSELVPDQGKLYEDSDKYKRLVGRLNYLAIRYFFCQGLLYEDKRNIGAVSFSDADWSGYPDRRSTAGYCVFVGGNLIFWKSKEQVVSQSSTESESEYHTMPMEIPIIHVVSRDP</sequence>
<proteinExistence type="predicted"/>
<dbReference type="GeneID" id="113850981"/>
<protein>
    <submittedName>
        <fullName evidence="2">Uncharacterized protein LOC113850981</fullName>
    </submittedName>
</protein>
<accession>A0A8B8K2N4</accession>